<reference evidence="2 3" key="1">
    <citation type="submission" date="2018-11" db="EMBL/GenBank/DDBJ databases">
        <title>Micromonospora sp. PPF5-17, a new actinomycetes isolated from a hot spring soil.</title>
        <authorList>
            <person name="Thawai C."/>
        </authorList>
    </citation>
    <scope>NUCLEOTIDE SEQUENCE [LARGE SCALE GENOMIC DNA]</scope>
    <source>
        <strain evidence="2 3">PPF5-17</strain>
    </source>
</reference>
<evidence type="ECO:0000313" key="3">
    <source>
        <dbReference type="Proteomes" id="UP000280698"/>
    </source>
</evidence>
<protein>
    <recommendedName>
        <fullName evidence="4">Transmembrane protein</fullName>
    </recommendedName>
</protein>
<dbReference type="EMBL" id="RJLN01000016">
    <property type="protein sequence ID" value="RNL99872.1"/>
    <property type="molecule type" value="Genomic_DNA"/>
</dbReference>
<keyword evidence="3" id="KW-1185">Reference proteome</keyword>
<evidence type="ECO:0008006" key="4">
    <source>
        <dbReference type="Google" id="ProtNLM"/>
    </source>
</evidence>
<feature type="transmembrane region" description="Helical" evidence="1">
    <location>
        <begin position="129"/>
        <end position="150"/>
    </location>
</feature>
<keyword evidence="1" id="KW-1133">Transmembrane helix</keyword>
<feature type="transmembrane region" description="Helical" evidence="1">
    <location>
        <begin position="20"/>
        <end position="43"/>
    </location>
</feature>
<comment type="caution">
    <text evidence="2">The sequence shown here is derived from an EMBL/GenBank/DDBJ whole genome shotgun (WGS) entry which is preliminary data.</text>
</comment>
<organism evidence="2 3">
    <name type="scientific">Micromonospora solifontis</name>
    <dbReference type="NCBI Taxonomy" id="2487138"/>
    <lineage>
        <taxon>Bacteria</taxon>
        <taxon>Bacillati</taxon>
        <taxon>Actinomycetota</taxon>
        <taxon>Actinomycetes</taxon>
        <taxon>Micromonosporales</taxon>
        <taxon>Micromonosporaceae</taxon>
        <taxon>Micromonospora</taxon>
    </lineage>
</organism>
<keyword evidence="1" id="KW-0472">Membrane</keyword>
<gene>
    <name evidence="2" type="ORF">EFE23_08035</name>
</gene>
<keyword evidence="1" id="KW-0812">Transmembrane</keyword>
<accession>A0ABX9WIB6</accession>
<proteinExistence type="predicted"/>
<feature type="transmembrane region" description="Helical" evidence="1">
    <location>
        <begin position="63"/>
        <end position="84"/>
    </location>
</feature>
<evidence type="ECO:0000256" key="1">
    <source>
        <dbReference type="SAM" id="Phobius"/>
    </source>
</evidence>
<feature type="transmembrane region" description="Helical" evidence="1">
    <location>
        <begin position="96"/>
        <end position="123"/>
    </location>
</feature>
<evidence type="ECO:0000313" key="2">
    <source>
        <dbReference type="EMBL" id="RNL99872.1"/>
    </source>
</evidence>
<sequence length="164" mass="17416">MQTAAVAMTPARRIEVVRLLVIGAVVTLVARPVTWMVTFGFLGPGFGWFDYAAWAASGGGGRRAVIVMVWALPAVAVVVALKVAQQVHRGSARAACAVPALGFIFLSATVLYLISIAVVGLLHGHLVDSATLATAMFVVGPVVGVHLYLLRLCWRIWRWRPGGA</sequence>
<dbReference type="Proteomes" id="UP000280698">
    <property type="component" value="Unassembled WGS sequence"/>
</dbReference>
<name>A0ABX9WIB6_9ACTN</name>